<proteinExistence type="predicted"/>
<comment type="caution">
    <text evidence="1">The sequence shown here is derived from an EMBL/GenBank/DDBJ whole genome shotgun (WGS) entry which is preliminary data.</text>
</comment>
<evidence type="ECO:0000313" key="1">
    <source>
        <dbReference type="EMBL" id="KAI8567314.1"/>
    </source>
</evidence>
<name>A0ACC0PQA6_RHOML</name>
<organism evidence="1 2">
    <name type="scientific">Rhododendron molle</name>
    <name type="common">Chinese azalea</name>
    <name type="synonym">Azalea mollis</name>
    <dbReference type="NCBI Taxonomy" id="49168"/>
    <lineage>
        <taxon>Eukaryota</taxon>
        <taxon>Viridiplantae</taxon>
        <taxon>Streptophyta</taxon>
        <taxon>Embryophyta</taxon>
        <taxon>Tracheophyta</taxon>
        <taxon>Spermatophyta</taxon>
        <taxon>Magnoliopsida</taxon>
        <taxon>eudicotyledons</taxon>
        <taxon>Gunneridae</taxon>
        <taxon>Pentapetalae</taxon>
        <taxon>asterids</taxon>
        <taxon>Ericales</taxon>
        <taxon>Ericaceae</taxon>
        <taxon>Ericoideae</taxon>
        <taxon>Rhodoreae</taxon>
        <taxon>Rhododendron</taxon>
    </lineage>
</organism>
<gene>
    <name evidence="1" type="ORF">RHMOL_Rhmol02G0111600</name>
</gene>
<accession>A0ACC0PQA6</accession>
<dbReference type="Proteomes" id="UP001062846">
    <property type="component" value="Chromosome 2"/>
</dbReference>
<evidence type="ECO:0000313" key="2">
    <source>
        <dbReference type="Proteomes" id="UP001062846"/>
    </source>
</evidence>
<keyword evidence="2" id="KW-1185">Reference proteome</keyword>
<dbReference type="EMBL" id="CM046389">
    <property type="protein sequence ID" value="KAI8567314.1"/>
    <property type="molecule type" value="Genomic_DNA"/>
</dbReference>
<sequence length="920" mass="105510">MAEGAVFHLLSNFAPYLREEFNLSSGVREDIEYIRGEFERMTHFLRVADATEDRDPKIKAWAKQVREAAYDTADALDMYMLRLRHHHSTGFDEYVHKVSFFIKMFKARHQIASIVEGIKSFKHQRYSNIYGEIEQGSSSTPSNIAWDDCRGDALLLQDDDLVGIEKPKSHLIEWLLDEDPRLKVLSIVGMGGFGKTTLTKKVYDDAIVKRHFKNHAWITLSESFKIEELLRDMIRVLFEEVREPLPRGVDNMDANSLKGIIHAFLQQKRYVLVLDDVWGIHAWHVLRIILPECNCGSRVILTTRNVDLASFASKEYHGMVYNLEPLPREESWALFCSKTFKENSCPSYLEDLSKNILKKCEGLPLAIVAISGLLSTKQKSLNEWERIYRSLGAELEGNDKLMSMTKILSISYFDLPYYLKFCFLYLSIFPEDCLIDHWRLIRLWVAEGFIEVKERITREEVAEGYLNELISRSLVQVTSVARDGRFRTYRIHDLWREMIVAKSREQNIVTIASERGTAWPEKLRRLSVHHNLDDIQQNICFTRLRSLLVFSATDSLSMLSKIASLSEGTSLLTVLDLRGAQLETFPPEIVKLLNLTYLSLRATNVKMIPKSIGELKKLETLDLKQTNVTELPDEILKLQHLRHLLVYRYNYPNSPANIGFKAPAGIGSLLCLEKLCGIDANQGNNCGIVLREIGKLTQLRRLKIFGLQKEDGTVLCSSLEKLNKLRSLSVQPTDKNGILDLDSLSLPPPLLRRLVLKGRLEKIPHWIPFLHNLASVFLLWSKLKDVDPLEFLQDLPNLLNLTFRDGYEGDGLVFRAGGFQKLKQLNLIALVGLKWVRVESSSMPLLKYLQLRDCKLMMELPSGVEHLANLKEIDLEDDMSETLISSLNRDLQGGDYWKIAHVPQVWIGDSKSGVYTDRYL</sequence>
<reference evidence="1" key="1">
    <citation type="submission" date="2022-02" db="EMBL/GenBank/DDBJ databases">
        <title>Plant Genome Project.</title>
        <authorList>
            <person name="Zhang R.-G."/>
        </authorList>
    </citation>
    <scope>NUCLEOTIDE SEQUENCE</scope>
    <source>
        <strain evidence="1">AT1</strain>
    </source>
</reference>
<protein>
    <submittedName>
        <fullName evidence="1">Uncharacterized protein</fullName>
    </submittedName>
</protein>